<evidence type="ECO:0000256" key="5">
    <source>
        <dbReference type="HAMAP-Rule" id="MF_01080"/>
    </source>
</evidence>
<dbReference type="InterPro" id="IPR020103">
    <property type="entry name" value="PsdUridine_synth_cat_dom_sf"/>
</dbReference>
<comment type="function">
    <text evidence="5">Responsible for synthesis of pseudouridine from uracil-55 in the psi GC loop of transfer RNAs.</text>
</comment>
<dbReference type="RefSeq" id="WP_345067682.1">
    <property type="nucleotide sequence ID" value="NZ_BAABGR010000022.1"/>
</dbReference>
<protein>
    <recommendedName>
        <fullName evidence="5">tRNA pseudouridine synthase B</fullName>
        <ecNumber evidence="5">5.4.99.25</ecNumber>
    </recommendedName>
    <alternativeName>
        <fullName evidence="5">tRNA pseudouridine(55) synthase</fullName>
        <shortName evidence="5">Psi55 synthase</shortName>
    </alternativeName>
    <alternativeName>
        <fullName evidence="5">tRNA pseudouridylate synthase</fullName>
    </alternativeName>
    <alternativeName>
        <fullName evidence="5">tRNA-uridine isomerase</fullName>
    </alternativeName>
</protein>
<gene>
    <name evidence="5 8" type="primary">truB</name>
    <name evidence="8" type="ORF">GCM10023173_17900</name>
</gene>
<organism evidence="8 9">
    <name type="scientific">Sphingobacterium thermophilum</name>
    <dbReference type="NCBI Taxonomy" id="768534"/>
    <lineage>
        <taxon>Bacteria</taxon>
        <taxon>Pseudomonadati</taxon>
        <taxon>Bacteroidota</taxon>
        <taxon>Sphingobacteriia</taxon>
        <taxon>Sphingobacteriales</taxon>
        <taxon>Sphingobacteriaceae</taxon>
        <taxon>Sphingobacterium</taxon>
    </lineage>
</organism>
<evidence type="ECO:0000313" key="8">
    <source>
        <dbReference type="EMBL" id="GAA4517416.1"/>
    </source>
</evidence>
<reference evidence="9" key="1">
    <citation type="journal article" date="2019" name="Int. J. Syst. Evol. Microbiol.">
        <title>The Global Catalogue of Microorganisms (GCM) 10K type strain sequencing project: providing services to taxonomists for standard genome sequencing and annotation.</title>
        <authorList>
            <consortium name="The Broad Institute Genomics Platform"/>
            <consortium name="The Broad Institute Genome Sequencing Center for Infectious Disease"/>
            <person name="Wu L."/>
            <person name="Ma J."/>
        </authorList>
    </citation>
    <scope>NUCLEOTIDE SEQUENCE [LARGE SCALE GENOMIC DNA]</scope>
    <source>
        <strain evidence="9">JCM 17858</strain>
    </source>
</reference>
<comment type="similarity">
    <text evidence="2 5">Belongs to the pseudouridine synthase TruB family. Type 1 subfamily.</text>
</comment>
<dbReference type="PANTHER" id="PTHR13767:SF2">
    <property type="entry name" value="PSEUDOURIDYLATE SYNTHASE TRUB1"/>
    <property type="match status" value="1"/>
</dbReference>
<dbReference type="EC" id="5.4.99.25" evidence="5"/>
<feature type="active site" description="Nucleophile" evidence="5">
    <location>
        <position position="55"/>
    </location>
</feature>
<dbReference type="InterPro" id="IPR032819">
    <property type="entry name" value="TruB_C"/>
</dbReference>
<dbReference type="EMBL" id="BAABGR010000022">
    <property type="protein sequence ID" value="GAA4517416.1"/>
    <property type="molecule type" value="Genomic_DNA"/>
</dbReference>
<dbReference type="Pfam" id="PF16198">
    <property type="entry name" value="TruB_C_2"/>
    <property type="match status" value="1"/>
</dbReference>
<proteinExistence type="inferred from homology"/>
<dbReference type="CDD" id="cd02573">
    <property type="entry name" value="PseudoU_synth_EcTruB"/>
    <property type="match status" value="1"/>
</dbReference>
<evidence type="ECO:0000256" key="3">
    <source>
        <dbReference type="ARBA" id="ARBA00022694"/>
    </source>
</evidence>
<evidence type="ECO:0000256" key="2">
    <source>
        <dbReference type="ARBA" id="ARBA00005642"/>
    </source>
</evidence>
<feature type="domain" description="tRNA pseudouridylate synthase B C-terminal" evidence="7">
    <location>
        <begin position="189"/>
        <end position="242"/>
    </location>
</feature>
<evidence type="ECO:0000256" key="1">
    <source>
        <dbReference type="ARBA" id="ARBA00000385"/>
    </source>
</evidence>
<evidence type="ECO:0000256" key="4">
    <source>
        <dbReference type="ARBA" id="ARBA00023235"/>
    </source>
</evidence>
<evidence type="ECO:0000313" key="9">
    <source>
        <dbReference type="Proteomes" id="UP001500394"/>
    </source>
</evidence>
<dbReference type="InterPro" id="IPR014780">
    <property type="entry name" value="tRNA_psdUridine_synth_TruB"/>
</dbReference>
<comment type="caution">
    <text evidence="8">The sequence shown here is derived from an EMBL/GenBank/DDBJ whole genome shotgun (WGS) entry which is preliminary data.</text>
</comment>
<dbReference type="Proteomes" id="UP001500394">
    <property type="component" value="Unassembled WGS sequence"/>
</dbReference>
<evidence type="ECO:0000259" key="6">
    <source>
        <dbReference type="Pfam" id="PF01509"/>
    </source>
</evidence>
<dbReference type="InterPro" id="IPR002501">
    <property type="entry name" value="PsdUridine_synth_N"/>
</dbReference>
<keyword evidence="4 5" id="KW-0413">Isomerase</keyword>
<dbReference type="PANTHER" id="PTHR13767">
    <property type="entry name" value="TRNA-PSEUDOURIDINE SYNTHASE"/>
    <property type="match status" value="1"/>
</dbReference>
<feature type="domain" description="Pseudouridine synthase II N-terminal" evidence="6">
    <location>
        <begin position="47"/>
        <end position="188"/>
    </location>
</feature>
<accession>A0ABP8R3X0</accession>
<dbReference type="SUPFAM" id="SSF55120">
    <property type="entry name" value="Pseudouridine synthase"/>
    <property type="match status" value="1"/>
</dbReference>
<evidence type="ECO:0000259" key="7">
    <source>
        <dbReference type="Pfam" id="PF16198"/>
    </source>
</evidence>
<dbReference type="Gene3D" id="3.30.2350.10">
    <property type="entry name" value="Pseudouridine synthase"/>
    <property type="match status" value="1"/>
</dbReference>
<sequence length="243" mass="27329">MKETTEKKHKIFSFAEGEILLVDKPLTWTSFDVVGKLRNTMKPLKLKVGHAGTLDPLATGLLIICTGKLTKKIDTFQAEDKEYTGIITLGATTPSYDLETEIDQTFDISAITEEEILAVAKSFEGEQEQLPPAHSAVKIKGERVYEKARRGEDVELKPRKIIISSFVIEKIEMPNVHFRIKCSKGTYIRSIAHDFGKALNNGAHLSSLRRTMSGDFHVDDAWKLDELIKAIREQKESTLQQTL</sequence>
<comment type="catalytic activity">
    <reaction evidence="1 5">
        <text>uridine(55) in tRNA = pseudouridine(55) in tRNA</text>
        <dbReference type="Rhea" id="RHEA:42532"/>
        <dbReference type="Rhea" id="RHEA-COMP:10101"/>
        <dbReference type="Rhea" id="RHEA-COMP:10102"/>
        <dbReference type="ChEBI" id="CHEBI:65314"/>
        <dbReference type="ChEBI" id="CHEBI:65315"/>
        <dbReference type="EC" id="5.4.99.25"/>
    </reaction>
</comment>
<dbReference type="HAMAP" id="MF_01080">
    <property type="entry name" value="TruB_bact"/>
    <property type="match status" value="1"/>
</dbReference>
<dbReference type="Pfam" id="PF01509">
    <property type="entry name" value="TruB_N"/>
    <property type="match status" value="1"/>
</dbReference>
<keyword evidence="3 5" id="KW-0819">tRNA processing</keyword>
<dbReference type="NCBIfam" id="TIGR00431">
    <property type="entry name" value="TruB"/>
    <property type="match status" value="1"/>
</dbReference>
<name>A0ABP8R3X0_9SPHI</name>
<keyword evidence="9" id="KW-1185">Reference proteome</keyword>